<evidence type="ECO:0000313" key="1">
    <source>
        <dbReference type="EMBL" id="KAH1177601.1"/>
    </source>
</evidence>
<keyword evidence="2" id="KW-1185">Reference proteome</keyword>
<proteinExistence type="predicted"/>
<organism evidence="1 2">
    <name type="scientific">Mauremys mutica</name>
    <name type="common">yellowpond turtle</name>
    <dbReference type="NCBI Taxonomy" id="74926"/>
    <lineage>
        <taxon>Eukaryota</taxon>
        <taxon>Metazoa</taxon>
        <taxon>Chordata</taxon>
        <taxon>Craniata</taxon>
        <taxon>Vertebrata</taxon>
        <taxon>Euteleostomi</taxon>
        <taxon>Archelosauria</taxon>
        <taxon>Testudinata</taxon>
        <taxon>Testudines</taxon>
        <taxon>Cryptodira</taxon>
        <taxon>Durocryptodira</taxon>
        <taxon>Testudinoidea</taxon>
        <taxon>Geoemydidae</taxon>
        <taxon>Geoemydinae</taxon>
        <taxon>Mauremys</taxon>
    </lineage>
</organism>
<reference evidence="1" key="1">
    <citation type="submission" date="2021-09" db="EMBL/GenBank/DDBJ databases">
        <title>The genome of Mauremys mutica provides insights into the evolution of semi-aquatic lifestyle.</title>
        <authorList>
            <person name="Gong S."/>
            <person name="Gao Y."/>
        </authorList>
    </citation>
    <scope>NUCLEOTIDE SEQUENCE</scope>
    <source>
        <strain evidence="1">MM-2020</strain>
        <tissue evidence="1">Muscle</tissue>
    </source>
</reference>
<gene>
    <name evidence="1" type="ORF">KIL84_011303</name>
</gene>
<protein>
    <submittedName>
        <fullName evidence="1">Uncharacterized protein</fullName>
    </submittedName>
</protein>
<sequence>MSISDSDFFFLFLSPPPLSNLASELCKKLSVNYSHSPSEGELYLPLPQGHLILFLRASGITYVSTFRDYVFLIKLDAFRLLSLKFIHLSVPGQGVSETFILEDFLLCSISLLWF</sequence>
<dbReference type="AlphaFoldDB" id="A0A9D4B275"/>
<comment type="caution">
    <text evidence="1">The sequence shown here is derived from an EMBL/GenBank/DDBJ whole genome shotgun (WGS) entry which is preliminary data.</text>
</comment>
<dbReference type="Proteomes" id="UP000827986">
    <property type="component" value="Unassembled WGS sequence"/>
</dbReference>
<evidence type="ECO:0000313" key="2">
    <source>
        <dbReference type="Proteomes" id="UP000827986"/>
    </source>
</evidence>
<dbReference type="EMBL" id="JAHDVG010000474">
    <property type="protein sequence ID" value="KAH1177601.1"/>
    <property type="molecule type" value="Genomic_DNA"/>
</dbReference>
<accession>A0A9D4B275</accession>
<name>A0A9D4B275_9SAUR</name>